<dbReference type="Gene3D" id="3.50.50.60">
    <property type="entry name" value="FAD/NAD(P)-binding domain"/>
    <property type="match status" value="2"/>
</dbReference>
<dbReference type="GO" id="GO:0005739">
    <property type="term" value="C:mitochondrion"/>
    <property type="evidence" value="ECO:0007669"/>
    <property type="project" value="TreeGrafter"/>
</dbReference>
<evidence type="ECO:0000313" key="6">
    <source>
        <dbReference type="Proteomes" id="UP000030640"/>
    </source>
</evidence>
<sequence>MKTKKTFVLVIGGGPTGITTGMYLQKHRIPHILIERDKHIEKVPKAHYYNNQTMEAWRGIFHLDKCFLNETEDVNLWKTFQYGLSLKKDKTLCKYDNFRDKYLYRNTYYEDISPSKVTHLSQYKLLGILYSYYLSLIKCDPREKRAFLKNIRLKLSTHRMLRYICRNTRLGEETHQAVGADEATNKGAPEGTDKGTDEATAKAKDRGTDKAAAKAKDKGTDKAAAEGRDKDTTEEAIEKNYLSYDTSEFLIGYEFVNFRNIPEGGNSCHLGVNNDMGNNYPGVDWGTPRNGSLPDGVSPQGVLTRVRNLHNNEEEVILSNYVFVCEGGKSGIKKSLKINDENRKDYMKFINIHFQSSRLIDIVKCNPSMLYFLFSKYIGVLVSHNYEQGDFVLHIPYITEREAEMYSQRSKCLEIINKLTGFELPDMCIHNVYKWTMHSSIASTFIDKKTKRIILLGDAAHKLPPSGGFGLNLGIGDVINIVWKTIRIYKLKEKKIMDRIRKAAEFNSAHRDAPPESDAESSLLLGGNKLTLPFNMLNRVEKKQIENYIESYNIERKLVANFTIHHAVRNYKKGNNVSGLLGYNHNFFLSYVTSCRVSSIQRSLLFYYVLRNAKGLLTFINNLPYVFEFNRERAEYFVQNERKNILSLLYPGVDFGYSYLDTMCDVGEVEKEPFSDLAPQGKRLQLDKDGKNEGDTHGAAGNPRERGELGELGKREESSQREGSAQPDDGQHHNQPHNSGSCGAPPKYNIFEEKNEKVPRLKICKNIYDHQMSNVVGAKIPHFNLYTFDAKFIYKISTVDLPIFNNPSLSILIILFNDTTLNGMAHFLDEHNMPRDKFSFCLWDCNVVVSKNAEDQSVRILKPNDAAMVDNDHSTEMSVPLSDYALFPKCDPHFVGDARNVQNIHMEVKGYNVSYVFTAEIIRDLFFDTLTLKSDNSFVILRPDRHIISVGEGNWADHLQDVNEVYI</sequence>
<feature type="domain" description="FAD-binding" evidence="4">
    <location>
        <begin position="6"/>
        <end position="132"/>
    </location>
</feature>
<keyword evidence="1" id="KW-0285">Flavoprotein</keyword>
<dbReference type="AlphaFoldDB" id="W7AC81"/>
<name>W7AC81_9APIC</name>
<dbReference type="PANTHER" id="PTHR43004">
    <property type="entry name" value="TRK SYSTEM POTASSIUM UPTAKE PROTEIN"/>
    <property type="match status" value="1"/>
</dbReference>
<dbReference type="SUPFAM" id="SSF51905">
    <property type="entry name" value="FAD/NAD(P)-binding domain"/>
    <property type="match status" value="1"/>
</dbReference>
<dbReference type="Proteomes" id="UP000030640">
    <property type="component" value="Unassembled WGS sequence"/>
</dbReference>
<dbReference type="InterPro" id="IPR036188">
    <property type="entry name" value="FAD/NAD-bd_sf"/>
</dbReference>
<protein>
    <recommendedName>
        <fullName evidence="4">FAD-binding domain-containing protein</fullName>
    </recommendedName>
</protein>
<gene>
    <name evidence="5" type="ORF">C922_00619</name>
</gene>
<organism evidence="5 6">
    <name type="scientific">Plasmodium inui San Antonio 1</name>
    <dbReference type="NCBI Taxonomy" id="1237626"/>
    <lineage>
        <taxon>Eukaryota</taxon>
        <taxon>Sar</taxon>
        <taxon>Alveolata</taxon>
        <taxon>Apicomplexa</taxon>
        <taxon>Aconoidasida</taxon>
        <taxon>Haemosporida</taxon>
        <taxon>Plasmodiidae</taxon>
        <taxon>Plasmodium</taxon>
        <taxon>Plasmodium (Plasmodium)</taxon>
    </lineage>
</organism>
<dbReference type="EMBL" id="KI965461">
    <property type="protein sequence ID" value="EUD68928.1"/>
    <property type="molecule type" value="Genomic_DNA"/>
</dbReference>
<feature type="compositionally biased region" description="Basic and acidic residues" evidence="3">
    <location>
        <begin position="703"/>
        <end position="720"/>
    </location>
</feature>
<keyword evidence="6" id="KW-1185">Reference proteome</keyword>
<dbReference type="InterPro" id="IPR050641">
    <property type="entry name" value="RIFMO-like"/>
</dbReference>
<dbReference type="Gene3D" id="3.30.9.10">
    <property type="entry name" value="D-Amino Acid Oxidase, subunit A, domain 2"/>
    <property type="match status" value="1"/>
</dbReference>
<evidence type="ECO:0000256" key="3">
    <source>
        <dbReference type="SAM" id="MobiDB-lite"/>
    </source>
</evidence>
<keyword evidence="2" id="KW-0274">FAD</keyword>
<dbReference type="VEuPathDB" id="PlasmoDB:C922_00619"/>
<dbReference type="OrthoDB" id="1716816at2759"/>
<evidence type="ECO:0000259" key="4">
    <source>
        <dbReference type="Pfam" id="PF01494"/>
    </source>
</evidence>
<dbReference type="GO" id="GO:0071949">
    <property type="term" value="F:FAD binding"/>
    <property type="evidence" value="ECO:0007669"/>
    <property type="project" value="InterPro"/>
</dbReference>
<evidence type="ECO:0000256" key="2">
    <source>
        <dbReference type="ARBA" id="ARBA00022827"/>
    </source>
</evidence>
<reference evidence="5 6" key="1">
    <citation type="submission" date="2013-02" db="EMBL/GenBank/DDBJ databases">
        <title>The Genome Sequence of Plasmodium inui San Antonio 1.</title>
        <authorList>
            <consortium name="The Broad Institute Genome Sequencing Platform"/>
            <consortium name="The Broad Institute Genome Sequencing Center for Infectious Disease"/>
            <person name="Neafsey D."/>
            <person name="Cheeseman I."/>
            <person name="Volkman S."/>
            <person name="Adams J."/>
            <person name="Walker B."/>
            <person name="Young S.K."/>
            <person name="Zeng Q."/>
            <person name="Gargeya S."/>
            <person name="Fitzgerald M."/>
            <person name="Haas B."/>
            <person name="Abouelleil A."/>
            <person name="Alvarado L."/>
            <person name="Arachchi H.M."/>
            <person name="Berlin A.M."/>
            <person name="Chapman S.B."/>
            <person name="Dewar J."/>
            <person name="Goldberg J."/>
            <person name="Griggs A."/>
            <person name="Gujja S."/>
            <person name="Hansen M."/>
            <person name="Howarth C."/>
            <person name="Imamovic A."/>
            <person name="Larimer J."/>
            <person name="McCowan C."/>
            <person name="Murphy C."/>
            <person name="Neiman D."/>
            <person name="Pearson M."/>
            <person name="Priest M."/>
            <person name="Roberts A."/>
            <person name="Saif S."/>
            <person name="Shea T."/>
            <person name="Sisk P."/>
            <person name="Sykes S."/>
            <person name="Wortman J."/>
            <person name="Nusbaum C."/>
            <person name="Birren B."/>
        </authorList>
    </citation>
    <scope>NUCLEOTIDE SEQUENCE [LARGE SCALE GENOMIC DNA]</scope>
    <source>
        <strain evidence="5 6">San Antonio 1</strain>
    </source>
</reference>
<proteinExistence type="predicted"/>
<dbReference type="Pfam" id="PF01494">
    <property type="entry name" value="FAD_binding_3"/>
    <property type="match status" value="2"/>
</dbReference>
<feature type="domain" description="FAD-binding" evidence="4">
    <location>
        <begin position="300"/>
        <end position="490"/>
    </location>
</feature>
<dbReference type="GO" id="GO:0006744">
    <property type="term" value="P:ubiquinone biosynthetic process"/>
    <property type="evidence" value="ECO:0007669"/>
    <property type="project" value="TreeGrafter"/>
</dbReference>
<feature type="compositionally biased region" description="Basic and acidic residues" evidence="3">
    <location>
        <begin position="191"/>
        <end position="233"/>
    </location>
</feature>
<feature type="compositionally biased region" description="Basic and acidic residues" evidence="3">
    <location>
        <begin position="684"/>
        <end position="696"/>
    </location>
</feature>
<dbReference type="PANTHER" id="PTHR43004:SF6">
    <property type="entry name" value="FAD_NAD(P)-BINDING OXIDOREDUCTASE FAMILY PROTEIN"/>
    <property type="match status" value="1"/>
</dbReference>
<dbReference type="GO" id="GO:0016709">
    <property type="term" value="F:oxidoreductase activity, acting on paired donors, with incorporation or reduction of molecular oxygen, NAD(P)H as one donor, and incorporation of one atom of oxygen"/>
    <property type="evidence" value="ECO:0007669"/>
    <property type="project" value="UniProtKB-ARBA"/>
</dbReference>
<dbReference type="InterPro" id="IPR002938">
    <property type="entry name" value="FAD-bd"/>
</dbReference>
<feature type="region of interest" description="Disordered" evidence="3">
    <location>
        <begin position="677"/>
        <end position="748"/>
    </location>
</feature>
<feature type="region of interest" description="Disordered" evidence="3">
    <location>
        <begin position="175"/>
        <end position="233"/>
    </location>
</feature>
<accession>W7AC81</accession>
<dbReference type="RefSeq" id="XP_008814454.1">
    <property type="nucleotide sequence ID" value="XM_008816232.1"/>
</dbReference>
<evidence type="ECO:0000313" key="5">
    <source>
        <dbReference type="EMBL" id="EUD68928.1"/>
    </source>
</evidence>
<dbReference type="GeneID" id="20035893"/>
<evidence type="ECO:0000256" key="1">
    <source>
        <dbReference type="ARBA" id="ARBA00022630"/>
    </source>
</evidence>